<dbReference type="AlphaFoldDB" id="A0A109RN90"/>
<dbReference type="RefSeq" id="WP_068205760.1">
    <property type="nucleotide sequence ID" value="NZ_CP013355.1"/>
</dbReference>
<dbReference type="InterPro" id="IPR013216">
    <property type="entry name" value="Methyltransf_11"/>
</dbReference>
<gene>
    <name evidence="3" type="ORF">Lupro_01675</name>
</gene>
<dbReference type="STRING" id="1622118.Lupro_01675"/>
<dbReference type="Proteomes" id="UP000059672">
    <property type="component" value="Chromosome"/>
</dbReference>
<dbReference type="EMBL" id="CP013355">
    <property type="protein sequence ID" value="AMC10042.1"/>
    <property type="molecule type" value="Genomic_DNA"/>
</dbReference>
<dbReference type="SUPFAM" id="SSF53335">
    <property type="entry name" value="S-adenosyl-L-methionine-dependent methyltransferases"/>
    <property type="match status" value="1"/>
</dbReference>
<reference evidence="4" key="1">
    <citation type="submission" date="2015-12" db="EMBL/GenBank/DDBJ databases">
        <title>Complete genome sequence of Lutibacter profundus strain LP1.</title>
        <authorList>
            <person name="Wissuwa J."/>
            <person name="Le Moine Bauer S."/>
            <person name="Stokke R."/>
            <person name="Dahle H."/>
            <person name="Steen I.H."/>
        </authorList>
    </citation>
    <scope>NUCLEOTIDE SEQUENCE [LARGE SCALE GENOMIC DNA]</scope>
    <source>
        <strain evidence="4">LP1</strain>
    </source>
</reference>
<evidence type="ECO:0000313" key="3">
    <source>
        <dbReference type="EMBL" id="AMC10042.1"/>
    </source>
</evidence>
<dbReference type="KEGG" id="lut:Lupro_01675"/>
<dbReference type="PANTHER" id="PTHR43591">
    <property type="entry name" value="METHYLTRANSFERASE"/>
    <property type="match status" value="1"/>
</dbReference>
<dbReference type="GO" id="GO:0008757">
    <property type="term" value="F:S-adenosylmethionine-dependent methyltransferase activity"/>
    <property type="evidence" value="ECO:0007669"/>
    <property type="project" value="InterPro"/>
</dbReference>
<keyword evidence="4" id="KW-1185">Reference proteome</keyword>
<dbReference type="Gene3D" id="3.40.50.150">
    <property type="entry name" value="Vaccinia Virus protein VP39"/>
    <property type="match status" value="1"/>
</dbReference>
<sequence>MKNLKSVEEINKTEQEYWDENKLERTKIKKIRRHAFFYSYKRENRILNDIIKTFHNKEILEIGSYTWASWIKNGVIPKKLSCINISEVELNKGISQAKNVLFDINFQLMDANNLTFPDESFDIVFGGAILHHLNIDKSIKHIHRVLKPNGYILFLEPLNINPIYKIYRKLNPKERTPDEHALVSKDFKLIKNKFTFNHHFFDFFSVVFGYLSLQIFGDKKYDNWLNKTGYNLDVLISKIPMLYFLFARVIIYGKKK</sequence>
<organism evidence="3 4">
    <name type="scientific">Lutibacter profundi</name>
    <dbReference type="NCBI Taxonomy" id="1622118"/>
    <lineage>
        <taxon>Bacteria</taxon>
        <taxon>Pseudomonadati</taxon>
        <taxon>Bacteroidota</taxon>
        <taxon>Flavobacteriia</taxon>
        <taxon>Flavobacteriales</taxon>
        <taxon>Flavobacteriaceae</taxon>
        <taxon>Lutibacter</taxon>
    </lineage>
</organism>
<evidence type="ECO:0000256" key="1">
    <source>
        <dbReference type="SAM" id="Phobius"/>
    </source>
</evidence>
<dbReference type="Pfam" id="PF08241">
    <property type="entry name" value="Methyltransf_11"/>
    <property type="match status" value="1"/>
</dbReference>
<protein>
    <recommendedName>
        <fullName evidence="2">Methyltransferase type 11 domain-containing protein</fullName>
    </recommendedName>
</protein>
<evidence type="ECO:0000259" key="2">
    <source>
        <dbReference type="Pfam" id="PF08241"/>
    </source>
</evidence>
<feature type="domain" description="Methyltransferase type 11" evidence="2">
    <location>
        <begin position="74"/>
        <end position="154"/>
    </location>
</feature>
<reference evidence="3 4" key="2">
    <citation type="journal article" date="2016" name="Int. J. Syst. Evol. Microbiol.">
        <title>Lutibacter profundi sp. nov., isolated from a deep-sea hydrothermal system on the Arctic Mid-Ocean Ridge and emended description of the genus Lutibacter.</title>
        <authorList>
            <person name="Le Moine Bauer S."/>
            <person name="Roalkvam I."/>
            <person name="Steen I.H."/>
            <person name="Dahle H."/>
        </authorList>
    </citation>
    <scope>NUCLEOTIDE SEQUENCE [LARGE SCALE GENOMIC DNA]</scope>
    <source>
        <strain evidence="3 4">LP1</strain>
    </source>
</reference>
<evidence type="ECO:0000313" key="4">
    <source>
        <dbReference type="Proteomes" id="UP000059672"/>
    </source>
</evidence>
<dbReference type="InterPro" id="IPR029063">
    <property type="entry name" value="SAM-dependent_MTases_sf"/>
</dbReference>
<dbReference type="OrthoDB" id="9805171at2"/>
<proteinExistence type="predicted"/>
<keyword evidence="1" id="KW-1133">Transmembrane helix</keyword>
<accession>A0A109RN90</accession>
<dbReference type="CDD" id="cd02440">
    <property type="entry name" value="AdoMet_MTases"/>
    <property type="match status" value="1"/>
</dbReference>
<feature type="transmembrane region" description="Helical" evidence="1">
    <location>
        <begin position="229"/>
        <end position="251"/>
    </location>
</feature>
<keyword evidence="1" id="KW-0812">Transmembrane</keyword>
<feature type="transmembrane region" description="Helical" evidence="1">
    <location>
        <begin position="200"/>
        <end position="217"/>
    </location>
</feature>
<name>A0A109RN90_9FLAO</name>
<keyword evidence="1" id="KW-0472">Membrane</keyword>
<dbReference type="PATRIC" id="fig|1622118.3.peg.344"/>